<evidence type="ECO:0000256" key="5">
    <source>
        <dbReference type="ARBA" id="ARBA00022777"/>
    </source>
</evidence>
<reference evidence="8 9" key="1">
    <citation type="journal article" date="2015" name="Int. J. Syst. Evol. Microbiol.">
        <title>M ethanocaldococcus bathoardescens sp. nov., a hyperthermophilic methanogen isolated from a volcanically active deep-sea hydrothermal vent.</title>
        <authorList>
            <person name="Stewart L.C."/>
            <person name="Jung J.H."/>
            <person name="Kim Y.T."/>
            <person name="Kwon S.W."/>
            <person name="Park C.S."/>
            <person name="Holden J.F."/>
        </authorList>
    </citation>
    <scope>NUCLEOTIDE SEQUENCE [LARGE SCALE GENOMIC DNA]</scope>
    <source>
        <strain evidence="8 9">JH146</strain>
    </source>
</reference>
<organism evidence="8 9">
    <name type="scientific">Methanocaldococcus bathoardescens</name>
    <dbReference type="NCBI Taxonomy" id="1301915"/>
    <lineage>
        <taxon>Archaea</taxon>
        <taxon>Methanobacteriati</taxon>
        <taxon>Methanobacteriota</taxon>
        <taxon>Methanomada group</taxon>
        <taxon>Methanococci</taxon>
        <taxon>Methanococcales</taxon>
        <taxon>Methanocaldococcaceae</taxon>
        <taxon>Methanocaldococcus</taxon>
    </lineage>
</organism>
<comment type="catalytic activity">
    <reaction evidence="7">
        <text>ATP + H2O = ADP + phosphate + H(+)</text>
        <dbReference type="Rhea" id="RHEA:13065"/>
        <dbReference type="ChEBI" id="CHEBI:15377"/>
        <dbReference type="ChEBI" id="CHEBI:15378"/>
        <dbReference type="ChEBI" id="CHEBI:30616"/>
        <dbReference type="ChEBI" id="CHEBI:43474"/>
        <dbReference type="ChEBI" id="CHEBI:456216"/>
    </reaction>
</comment>
<dbReference type="SUPFAM" id="SSF52540">
    <property type="entry name" value="P-loop containing nucleoside triphosphate hydrolases"/>
    <property type="match status" value="1"/>
</dbReference>
<feature type="binding site" evidence="7">
    <location>
        <position position="15"/>
    </location>
    <ligand>
        <name>ATP</name>
        <dbReference type="ChEBI" id="CHEBI:30616"/>
    </ligand>
</feature>
<dbReference type="GO" id="GO:0004017">
    <property type="term" value="F:AMP kinase activity"/>
    <property type="evidence" value="ECO:0007669"/>
    <property type="project" value="UniProtKB-UniRule"/>
</dbReference>
<feature type="binding site" evidence="7">
    <location>
        <position position="10"/>
    </location>
    <ligand>
        <name>ATP</name>
        <dbReference type="ChEBI" id="CHEBI:30616"/>
    </ligand>
</feature>
<evidence type="ECO:0000256" key="7">
    <source>
        <dbReference type="HAMAP-Rule" id="MF_00039"/>
    </source>
</evidence>
<keyword evidence="5 7" id="KW-0418">Kinase</keyword>
<keyword evidence="2 7" id="KW-0698">rRNA processing</keyword>
<evidence type="ECO:0000256" key="6">
    <source>
        <dbReference type="ARBA" id="ARBA00022840"/>
    </source>
</evidence>
<dbReference type="HAMAP" id="MF_00039">
    <property type="entry name" value="Adenylate_kinase_AK6"/>
    <property type="match status" value="1"/>
</dbReference>
<dbReference type="AlphaFoldDB" id="A0A076LB78"/>
<dbReference type="RefSeq" id="WP_048201636.1">
    <property type="nucleotide sequence ID" value="NZ_CP009149.1"/>
</dbReference>
<comment type="similarity">
    <text evidence="7">Belongs to the adenylate kinase family. AK6 subfamily.</text>
</comment>
<keyword evidence="1 7" id="KW-0690">Ribosome biogenesis</keyword>
<dbReference type="InterPro" id="IPR020618">
    <property type="entry name" value="Adenyl_kinase_AK6"/>
</dbReference>
<comment type="subunit">
    <text evidence="7">Interacts with uS11. Not a structural component of 40S pre-ribosomes, but transiently interacts with them by binding to uS11.</text>
</comment>
<dbReference type="NCBIfam" id="NF003012">
    <property type="entry name" value="PRK03839.1"/>
    <property type="match status" value="1"/>
</dbReference>
<dbReference type="PANTHER" id="PTHR12595">
    <property type="entry name" value="POS9-ACTIVATING FACTOR FAP7-RELATED"/>
    <property type="match status" value="1"/>
</dbReference>
<evidence type="ECO:0000256" key="2">
    <source>
        <dbReference type="ARBA" id="ARBA00022552"/>
    </source>
</evidence>
<dbReference type="HOGENOM" id="CLU_079096_0_1_2"/>
<gene>
    <name evidence="8" type="ORF">JH146_0597</name>
</gene>
<dbReference type="GO" id="GO:0016887">
    <property type="term" value="F:ATP hydrolysis activity"/>
    <property type="evidence" value="ECO:0007669"/>
    <property type="project" value="InterPro"/>
</dbReference>
<keyword evidence="9" id="KW-1185">Reference proteome</keyword>
<keyword evidence="3 7" id="KW-0808">Transferase</keyword>
<feature type="binding site" evidence="7">
    <location>
        <position position="13"/>
    </location>
    <ligand>
        <name>ATP</name>
        <dbReference type="ChEBI" id="CHEBI:30616"/>
    </ligand>
</feature>
<dbReference type="GO" id="GO:0006364">
    <property type="term" value="P:rRNA processing"/>
    <property type="evidence" value="ECO:0007669"/>
    <property type="project" value="UniProtKB-KW"/>
</dbReference>
<dbReference type="OrthoDB" id="8730at2157"/>
<feature type="binding site" evidence="7">
    <location>
        <position position="12"/>
    </location>
    <ligand>
        <name>ATP</name>
        <dbReference type="ChEBI" id="CHEBI:30616"/>
    </ligand>
</feature>
<dbReference type="GO" id="GO:0005524">
    <property type="term" value="F:ATP binding"/>
    <property type="evidence" value="ECO:0007669"/>
    <property type="project" value="UniProtKB-UniRule"/>
</dbReference>
<dbReference type="KEGG" id="mjh:JH146_0597"/>
<keyword evidence="6 7" id="KW-0067">ATP-binding</keyword>
<sequence length="177" mass="20467">MRIAITGTPGVGKTTVSKVLGDKLGIKVIDITEAVKKYKLYTEKDEDMDSYVIDFEKLEKFVSEIEEKEKTIILDGHVSHLLNPDYIIVLRCNPEIIKERLEKRGYKPKKVLENVQAEILDVCLCESKGKVYEIDTTSRDVEDIVDEIVEAIKHKKERKGIVNWTEEYFDYLTLEIK</sequence>
<dbReference type="Proteomes" id="UP000028781">
    <property type="component" value="Chromosome"/>
</dbReference>
<name>A0A076LB78_9EURY</name>
<dbReference type="EMBL" id="CP009149">
    <property type="protein sequence ID" value="AIJ05446.1"/>
    <property type="molecule type" value="Genomic_DNA"/>
</dbReference>
<accession>A0A076LB78</accession>
<dbReference type="GeneID" id="24891199"/>
<evidence type="ECO:0000256" key="1">
    <source>
        <dbReference type="ARBA" id="ARBA00022517"/>
    </source>
</evidence>
<feature type="binding site" evidence="7">
    <location>
        <position position="104"/>
    </location>
    <ligand>
        <name>ATP</name>
        <dbReference type="ChEBI" id="CHEBI:30616"/>
    </ligand>
</feature>
<comment type="caution">
    <text evidence="7">Lacks conserved residue(s) required for the propagation of feature annotation.</text>
</comment>
<protein>
    <recommendedName>
        <fullName evidence="7">Putative adenylate kinase</fullName>
        <shortName evidence="7">AK</shortName>
        <ecNumber evidence="7">2.7.4.3</ecNumber>
    </recommendedName>
    <alternativeName>
        <fullName evidence="7">ATP-AMP transphosphorylase</fullName>
    </alternativeName>
</protein>
<feature type="region of interest" description="LID" evidence="7">
    <location>
        <begin position="103"/>
        <end position="113"/>
    </location>
</feature>
<dbReference type="Gene3D" id="3.40.50.300">
    <property type="entry name" value="P-loop containing nucleotide triphosphate hydrolases"/>
    <property type="match status" value="1"/>
</dbReference>
<comment type="function">
    <text evidence="7">Broad-specificity nucleoside monophosphate (NMP) kinase that catalyzes the reversible transfer of the terminal phosphate group between nucleoside triphosphates and monophosphates. Has also ATPase activity. Involved in the late maturation steps of the 30S ribosomal particles, specifically 16S rRNA maturation. While NMP activity is not required for ribosome maturation, ATPase activity is. Associates transiently with small ribosomal subunit protein uS11. ATP hydrolysis breaks the interaction with uS11. May temporarily remove uS11 from the ribosome to enable a conformational change of the ribosomal RNA that is needed for the final maturation step of the small ribosomal subunit.</text>
</comment>
<proteinExistence type="inferred from homology"/>
<evidence type="ECO:0000313" key="9">
    <source>
        <dbReference type="Proteomes" id="UP000028781"/>
    </source>
</evidence>
<evidence type="ECO:0000313" key="8">
    <source>
        <dbReference type="EMBL" id="AIJ05446.1"/>
    </source>
</evidence>
<feature type="binding site" evidence="7">
    <location>
        <position position="14"/>
    </location>
    <ligand>
        <name>ATP</name>
        <dbReference type="ChEBI" id="CHEBI:30616"/>
    </ligand>
</feature>
<dbReference type="STRING" id="1301915.JH146_0597"/>
<evidence type="ECO:0000256" key="3">
    <source>
        <dbReference type="ARBA" id="ARBA00022679"/>
    </source>
</evidence>
<comment type="catalytic activity">
    <reaction evidence="7">
        <text>AMP + ATP = 2 ADP</text>
        <dbReference type="Rhea" id="RHEA:12973"/>
        <dbReference type="ChEBI" id="CHEBI:30616"/>
        <dbReference type="ChEBI" id="CHEBI:456215"/>
        <dbReference type="ChEBI" id="CHEBI:456216"/>
        <dbReference type="EC" id="2.7.4.3"/>
    </reaction>
</comment>
<evidence type="ECO:0000256" key="4">
    <source>
        <dbReference type="ARBA" id="ARBA00022741"/>
    </source>
</evidence>
<dbReference type="EC" id="2.7.4.3" evidence="7"/>
<dbReference type="InterPro" id="IPR027417">
    <property type="entry name" value="P-loop_NTPase"/>
</dbReference>
<dbReference type="Pfam" id="PF13238">
    <property type="entry name" value="AAA_18"/>
    <property type="match status" value="1"/>
</dbReference>
<dbReference type="GO" id="GO:0042274">
    <property type="term" value="P:ribosomal small subunit biogenesis"/>
    <property type="evidence" value="ECO:0007669"/>
    <property type="project" value="UniProtKB-UniRule"/>
</dbReference>
<keyword evidence="4 7" id="KW-0547">Nucleotide-binding</keyword>
<dbReference type="PANTHER" id="PTHR12595:SF0">
    <property type="entry name" value="ADENYLATE KINASE ISOENZYME 6"/>
    <property type="match status" value="1"/>
</dbReference>